<dbReference type="OrthoDB" id="3687641at2759"/>
<evidence type="ECO:0000313" key="6">
    <source>
        <dbReference type="Proteomes" id="UP000178912"/>
    </source>
</evidence>
<comment type="pathway">
    <text evidence="1">Mycotoxin biosynthesis.</text>
</comment>
<comment type="similarity">
    <text evidence="2">Belongs to the ustYa family.</text>
</comment>
<dbReference type="Pfam" id="PF11807">
    <property type="entry name" value="UstYa"/>
    <property type="match status" value="1"/>
</dbReference>
<dbReference type="PANTHER" id="PTHR33365">
    <property type="entry name" value="YALI0B05434P"/>
    <property type="match status" value="1"/>
</dbReference>
<evidence type="ECO:0000256" key="4">
    <source>
        <dbReference type="SAM" id="Phobius"/>
    </source>
</evidence>
<dbReference type="AlphaFoldDB" id="A0A1E1K4V6"/>
<proteinExistence type="inferred from homology"/>
<evidence type="ECO:0008006" key="7">
    <source>
        <dbReference type="Google" id="ProtNLM"/>
    </source>
</evidence>
<feature type="transmembrane region" description="Helical" evidence="4">
    <location>
        <begin position="18"/>
        <end position="36"/>
    </location>
</feature>
<protein>
    <recommendedName>
        <fullName evidence="7">Oxidase ustYa</fullName>
    </recommendedName>
</protein>
<dbReference type="PANTHER" id="PTHR33365:SF4">
    <property type="entry name" value="CYCLOCHLOROTINE BIOSYNTHESIS PROTEIN O"/>
    <property type="match status" value="1"/>
</dbReference>
<organism evidence="5 6">
    <name type="scientific">Rhynchosporium agropyri</name>
    <dbReference type="NCBI Taxonomy" id="914238"/>
    <lineage>
        <taxon>Eukaryota</taxon>
        <taxon>Fungi</taxon>
        <taxon>Dikarya</taxon>
        <taxon>Ascomycota</taxon>
        <taxon>Pezizomycotina</taxon>
        <taxon>Leotiomycetes</taxon>
        <taxon>Helotiales</taxon>
        <taxon>Ploettnerulaceae</taxon>
        <taxon>Rhynchosporium</taxon>
    </lineage>
</organism>
<dbReference type="Proteomes" id="UP000178912">
    <property type="component" value="Unassembled WGS sequence"/>
</dbReference>
<keyword evidence="4" id="KW-0472">Membrane</keyword>
<gene>
    <name evidence="5" type="ORF">RAG0_03555</name>
</gene>
<evidence type="ECO:0000256" key="2">
    <source>
        <dbReference type="ARBA" id="ARBA00035112"/>
    </source>
</evidence>
<evidence type="ECO:0000313" key="5">
    <source>
        <dbReference type="EMBL" id="CZS93148.1"/>
    </source>
</evidence>
<sequence length="223" mass="25237">MTSSKQDWYTPKNTTHKILFILLPTFALIGLLIALLRSQIHSSLISICHTLSPAPSSTFLTPFETNFTYQSIDSKTDDLWNDLVTPNGGFVYEGSGDEKRVYGVGMFHQLHCLQIFRNHLQELYSKEQDASNRRGMKRGVVHGHHLDLHHTLHCMDYFRQVFLCFADDSLEAATPGPNGERPNVDGMMPHQCRDPSGLYARSLKSGTRTESKAKDHTAHSHVR</sequence>
<evidence type="ECO:0000256" key="3">
    <source>
        <dbReference type="SAM" id="MobiDB-lite"/>
    </source>
</evidence>
<name>A0A1E1K4V6_9HELO</name>
<dbReference type="EMBL" id="FJUX01000015">
    <property type="protein sequence ID" value="CZS93148.1"/>
    <property type="molecule type" value="Genomic_DNA"/>
</dbReference>
<keyword evidence="4" id="KW-0812">Transmembrane</keyword>
<dbReference type="InterPro" id="IPR021765">
    <property type="entry name" value="UstYa-like"/>
</dbReference>
<evidence type="ECO:0000256" key="1">
    <source>
        <dbReference type="ARBA" id="ARBA00004685"/>
    </source>
</evidence>
<keyword evidence="6" id="KW-1185">Reference proteome</keyword>
<keyword evidence="4" id="KW-1133">Transmembrane helix</keyword>
<dbReference type="GO" id="GO:0043386">
    <property type="term" value="P:mycotoxin biosynthetic process"/>
    <property type="evidence" value="ECO:0007669"/>
    <property type="project" value="InterPro"/>
</dbReference>
<accession>A0A1E1K4V6</accession>
<reference evidence="6" key="1">
    <citation type="submission" date="2016-03" db="EMBL/GenBank/DDBJ databases">
        <authorList>
            <person name="Guldener U."/>
        </authorList>
    </citation>
    <scope>NUCLEOTIDE SEQUENCE [LARGE SCALE GENOMIC DNA]</scope>
    <source>
        <strain evidence="6">04CH-RAC-A.6.1</strain>
    </source>
</reference>
<feature type="compositionally biased region" description="Basic and acidic residues" evidence="3">
    <location>
        <begin position="207"/>
        <end position="223"/>
    </location>
</feature>
<feature type="region of interest" description="Disordered" evidence="3">
    <location>
        <begin position="175"/>
        <end position="223"/>
    </location>
</feature>